<evidence type="ECO:0000313" key="1">
    <source>
        <dbReference type="EMBL" id="SJN36296.1"/>
    </source>
</evidence>
<dbReference type="InterPro" id="IPR016181">
    <property type="entry name" value="Acyl_CoA_acyltransferase"/>
</dbReference>
<gene>
    <name evidence="1" type="ORF">FM125_11010</name>
</gene>
<name>A0A1R4JWA5_9MICC</name>
<dbReference type="AlphaFoldDB" id="A0A1R4JWA5"/>
<dbReference type="SUPFAM" id="SSF55729">
    <property type="entry name" value="Acyl-CoA N-acyltransferases (Nat)"/>
    <property type="match status" value="1"/>
</dbReference>
<dbReference type="GO" id="GO:0016740">
    <property type="term" value="F:transferase activity"/>
    <property type="evidence" value="ECO:0007669"/>
    <property type="project" value="UniProtKB-KW"/>
</dbReference>
<accession>A0A1R4JWA5</accession>
<dbReference type="EMBL" id="FUKP01000069">
    <property type="protein sequence ID" value="SJN36296.1"/>
    <property type="molecule type" value="Genomic_DNA"/>
</dbReference>
<dbReference type="RefSeq" id="WP_087134648.1">
    <property type="nucleotide sequence ID" value="NZ_FUKP01000069.1"/>
</dbReference>
<evidence type="ECO:0000313" key="2">
    <source>
        <dbReference type="Proteomes" id="UP000196230"/>
    </source>
</evidence>
<organism evidence="1 2">
    <name type="scientific">Micrococcus lylae</name>
    <dbReference type="NCBI Taxonomy" id="1273"/>
    <lineage>
        <taxon>Bacteria</taxon>
        <taxon>Bacillati</taxon>
        <taxon>Actinomycetota</taxon>
        <taxon>Actinomycetes</taxon>
        <taxon>Micrococcales</taxon>
        <taxon>Micrococcaceae</taxon>
        <taxon>Micrococcus</taxon>
    </lineage>
</organism>
<reference evidence="1 2" key="1">
    <citation type="submission" date="2017-02" db="EMBL/GenBank/DDBJ databases">
        <authorList>
            <person name="Peterson S.W."/>
        </authorList>
    </citation>
    <scope>NUCLEOTIDE SEQUENCE [LARGE SCALE GENOMIC DNA]</scope>
    <source>
        <strain evidence="1 2">2B3F</strain>
    </source>
</reference>
<keyword evidence="1" id="KW-0808">Transferase</keyword>
<dbReference type="Gene3D" id="3.40.630.30">
    <property type="match status" value="1"/>
</dbReference>
<sequence>MDHKQILYHGLRRQHAALTLAREAIAAVAYSDEDNRSFWIDHAKDGRVGFVRLDDLNDPTPVFGLRFTEAHRGTGPAAPILTALMAHVFSALPEVDRFELFGQ</sequence>
<protein>
    <submittedName>
        <fullName evidence="1">Acetyltransferase, GNAT family</fullName>
    </submittedName>
</protein>
<dbReference type="Proteomes" id="UP000196230">
    <property type="component" value="Unassembled WGS sequence"/>
</dbReference>
<proteinExistence type="predicted"/>